<name>A0AAD9JSY1_9ANNE</name>
<reference evidence="2" key="1">
    <citation type="journal article" date="2023" name="Mol. Biol. Evol.">
        <title>Third-Generation Sequencing Reveals the Adaptive Role of the Epigenome in Three Deep-Sea Polychaetes.</title>
        <authorList>
            <person name="Perez M."/>
            <person name="Aroh O."/>
            <person name="Sun Y."/>
            <person name="Lan Y."/>
            <person name="Juniper S.K."/>
            <person name="Young C.R."/>
            <person name="Angers B."/>
            <person name="Qian P.Y."/>
        </authorList>
    </citation>
    <scope>NUCLEOTIDE SEQUENCE</scope>
    <source>
        <strain evidence="2">P08H-3</strain>
    </source>
</reference>
<dbReference type="Gene3D" id="1.25.40.20">
    <property type="entry name" value="Ankyrin repeat-containing domain"/>
    <property type="match status" value="1"/>
</dbReference>
<keyword evidence="3" id="KW-1185">Reference proteome</keyword>
<dbReference type="PROSITE" id="PS50297">
    <property type="entry name" value="ANK_REP_REGION"/>
    <property type="match status" value="1"/>
</dbReference>
<evidence type="ECO:0008006" key="4">
    <source>
        <dbReference type="Google" id="ProtNLM"/>
    </source>
</evidence>
<dbReference type="SUPFAM" id="SSF48403">
    <property type="entry name" value="Ankyrin repeat"/>
    <property type="match status" value="1"/>
</dbReference>
<organism evidence="2 3">
    <name type="scientific">Paralvinella palmiformis</name>
    <dbReference type="NCBI Taxonomy" id="53620"/>
    <lineage>
        <taxon>Eukaryota</taxon>
        <taxon>Metazoa</taxon>
        <taxon>Spiralia</taxon>
        <taxon>Lophotrochozoa</taxon>
        <taxon>Annelida</taxon>
        <taxon>Polychaeta</taxon>
        <taxon>Sedentaria</taxon>
        <taxon>Canalipalpata</taxon>
        <taxon>Terebellida</taxon>
        <taxon>Terebelliformia</taxon>
        <taxon>Alvinellidae</taxon>
        <taxon>Paralvinella</taxon>
    </lineage>
</organism>
<sequence length="78" mass="8866">LRLIRSFFHNFQDNIDYPNTSGLTPLIDAICIGDIDVCELLLDLGANPNVCETGNLKRSPLHYAIYNECLDIFKLLLR</sequence>
<keyword evidence="1" id="KW-0040">ANK repeat</keyword>
<protein>
    <recommendedName>
        <fullName evidence="4">Ankyrin repeat protein</fullName>
    </recommendedName>
</protein>
<evidence type="ECO:0000313" key="2">
    <source>
        <dbReference type="EMBL" id="KAK2158579.1"/>
    </source>
</evidence>
<feature type="non-terminal residue" evidence="2">
    <location>
        <position position="1"/>
    </location>
</feature>
<evidence type="ECO:0000313" key="3">
    <source>
        <dbReference type="Proteomes" id="UP001208570"/>
    </source>
</evidence>
<dbReference type="Proteomes" id="UP001208570">
    <property type="component" value="Unassembled WGS sequence"/>
</dbReference>
<dbReference type="Pfam" id="PF12796">
    <property type="entry name" value="Ank_2"/>
    <property type="match status" value="1"/>
</dbReference>
<comment type="caution">
    <text evidence="2">The sequence shown here is derived from an EMBL/GenBank/DDBJ whole genome shotgun (WGS) entry which is preliminary data.</text>
</comment>
<dbReference type="PROSITE" id="PS50088">
    <property type="entry name" value="ANK_REPEAT"/>
    <property type="match status" value="1"/>
</dbReference>
<dbReference type="SMART" id="SM00248">
    <property type="entry name" value="ANK"/>
    <property type="match status" value="1"/>
</dbReference>
<feature type="repeat" description="ANK" evidence="1">
    <location>
        <begin position="21"/>
        <end position="53"/>
    </location>
</feature>
<accession>A0AAD9JSY1</accession>
<evidence type="ECO:0000256" key="1">
    <source>
        <dbReference type="PROSITE-ProRule" id="PRU00023"/>
    </source>
</evidence>
<dbReference type="EMBL" id="JAODUP010000167">
    <property type="protein sequence ID" value="KAK2158579.1"/>
    <property type="molecule type" value="Genomic_DNA"/>
</dbReference>
<gene>
    <name evidence="2" type="ORF">LSH36_167g06029</name>
</gene>
<dbReference type="InterPro" id="IPR002110">
    <property type="entry name" value="Ankyrin_rpt"/>
</dbReference>
<proteinExistence type="predicted"/>
<dbReference type="AlphaFoldDB" id="A0AAD9JSY1"/>
<dbReference type="InterPro" id="IPR036770">
    <property type="entry name" value="Ankyrin_rpt-contain_sf"/>
</dbReference>